<evidence type="ECO:0000259" key="5">
    <source>
        <dbReference type="PROSITE" id="PS51074"/>
    </source>
</evidence>
<keyword evidence="3" id="KW-0862">Zinc</keyword>
<keyword evidence="1" id="KW-0963">Cytoplasm</keyword>
<dbReference type="EMBL" id="ML004448">
    <property type="protein sequence ID" value="RKP30993.1"/>
    <property type="molecule type" value="Genomic_DNA"/>
</dbReference>
<dbReference type="GO" id="GO:0046872">
    <property type="term" value="F:metal ion binding"/>
    <property type="evidence" value="ECO:0007669"/>
    <property type="project" value="UniProtKB-KW"/>
</dbReference>
<organism evidence="6 7">
    <name type="scientific">Metschnikowia bicuspidata</name>
    <dbReference type="NCBI Taxonomy" id="27322"/>
    <lineage>
        <taxon>Eukaryota</taxon>
        <taxon>Fungi</taxon>
        <taxon>Dikarya</taxon>
        <taxon>Ascomycota</taxon>
        <taxon>Saccharomycotina</taxon>
        <taxon>Pichiomycetes</taxon>
        <taxon>Metschnikowiaceae</taxon>
        <taxon>Metschnikowia</taxon>
    </lineage>
</organism>
<evidence type="ECO:0000256" key="3">
    <source>
        <dbReference type="ARBA" id="ARBA00022833"/>
    </source>
</evidence>
<dbReference type="OrthoDB" id="445556at2759"/>
<evidence type="ECO:0000313" key="6">
    <source>
        <dbReference type="EMBL" id="RKP30993.1"/>
    </source>
</evidence>
<dbReference type="GO" id="GO:0017183">
    <property type="term" value="P:protein histidyl modification to diphthamide"/>
    <property type="evidence" value="ECO:0007669"/>
    <property type="project" value="UniProtKB-UniPathway"/>
</dbReference>
<dbReference type="Proteomes" id="UP000268321">
    <property type="component" value="Unassembled WGS sequence"/>
</dbReference>
<dbReference type="AlphaFoldDB" id="A0A4P9ZDW8"/>
<protein>
    <recommendedName>
        <fullName evidence="5">DPH-type MB domain-containing protein</fullName>
    </recommendedName>
</protein>
<dbReference type="PANTHER" id="PTHR21454:SF46">
    <property type="entry name" value="DIPHTHAMIDE BIOSYNTHESIS PROTEIN 4"/>
    <property type="match status" value="1"/>
</dbReference>
<dbReference type="Gene3D" id="1.10.287.110">
    <property type="entry name" value="DnaJ domain"/>
    <property type="match status" value="1"/>
</dbReference>
<name>A0A4P9ZDW8_9ASCO</name>
<evidence type="ECO:0000256" key="1">
    <source>
        <dbReference type="ARBA" id="ARBA00022490"/>
    </source>
</evidence>
<keyword evidence="7" id="KW-1185">Reference proteome</keyword>
<feature type="domain" description="DPH-type MB" evidence="5">
    <location>
        <begin position="52"/>
        <end position="121"/>
    </location>
</feature>
<dbReference type="SUPFAM" id="SSF46565">
    <property type="entry name" value="Chaperone J-domain"/>
    <property type="match status" value="1"/>
</dbReference>
<dbReference type="PANTHER" id="PTHR21454">
    <property type="entry name" value="DPH3 HOMOLOG-RELATED"/>
    <property type="match status" value="1"/>
</dbReference>
<dbReference type="UniPathway" id="UPA00559"/>
<reference evidence="7" key="1">
    <citation type="journal article" date="2018" name="Nat. Microbiol.">
        <title>Leveraging single-cell genomics to expand the fungal tree of life.</title>
        <authorList>
            <person name="Ahrendt S.R."/>
            <person name="Quandt C.A."/>
            <person name="Ciobanu D."/>
            <person name="Clum A."/>
            <person name="Salamov A."/>
            <person name="Andreopoulos B."/>
            <person name="Cheng J.F."/>
            <person name="Woyke T."/>
            <person name="Pelin A."/>
            <person name="Henrissat B."/>
            <person name="Reynolds N.K."/>
            <person name="Benny G.L."/>
            <person name="Smith M.E."/>
            <person name="James T.Y."/>
            <person name="Grigoriev I.V."/>
        </authorList>
    </citation>
    <scope>NUCLEOTIDE SEQUENCE [LARGE SCALE GENOMIC DNA]</scope>
    <source>
        <strain evidence="7">Baker2002</strain>
    </source>
</reference>
<dbReference type="Gene3D" id="3.10.660.10">
    <property type="entry name" value="DPH Zinc finger"/>
    <property type="match status" value="1"/>
</dbReference>
<evidence type="ECO:0000256" key="4">
    <source>
        <dbReference type="ARBA" id="ARBA00023004"/>
    </source>
</evidence>
<evidence type="ECO:0000256" key="2">
    <source>
        <dbReference type="ARBA" id="ARBA00022723"/>
    </source>
</evidence>
<dbReference type="PROSITE" id="PS51074">
    <property type="entry name" value="DPH_MB"/>
    <property type="match status" value="1"/>
</dbReference>
<accession>A0A4P9ZDW8</accession>
<gene>
    <name evidence="6" type="ORF">METBISCDRAFT_26930</name>
</gene>
<keyword evidence="4" id="KW-0408">Iron</keyword>
<evidence type="ECO:0000313" key="7">
    <source>
        <dbReference type="Proteomes" id="UP000268321"/>
    </source>
</evidence>
<sequence>MDKPTHYVVLGASVDALRTAYAVLSDPDKRAIYDAQLAVNAQHAGLSVSGAGLDEYTLAEFRCHDDAGGPVWSRDCPRCSGAQTMILREEDLEEGTPDGCGGYRIVVSCQTCSLWITVCYEEE</sequence>
<dbReference type="InterPro" id="IPR036869">
    <property type="entry name" value="J_dom_sf"/>
</dbReference>
<dbReference type="Pfam" id="PF05207">
    <property type="entry name" value="Zn_ribbon_CSL"/>
    <property type="match status" value="1"/>
</dbReference>
<dbReference type="InterPro" id="IPR036671">
    <property type="entry name" value="DPH_MB_sf"/>
</dbReference>
<dbReference type="SUPFAM" id="SSF144217">
    <property type="entry name" value="CSL zinc finger"/>
    <property type="match status" value="1"/>
</dbReference>
<keyword evidence="2" id="KW-0479">Metal-binding</keyword>
<dbReference type="InterPro" id="IPR044248">
    <property type="entry name" value="DPH3/4-like"/>
</dbReference>
<dbReference type="InterPro" id="IPR007872">
    <property type="entry name" value="DPH_MB_dom"/>
</dbReference>
<proteinExistence type="predicted"/>